<dbReference type="AlphaFoldDB" id="A0A5S9NRL5"/>
<keyword evidence="1" id="KW-0472">Membrane</keyword>
<keyword evidence="1" id="KW-1133">Transmembrane helix</keyword>
<dbReference type="Pfam" id="PF11158">
    <property type="entry name" value="DUF2938"/>
    <property type="match status" value="1"/>
</dbReference>
<feature type="transmembrane region" description="Helical" evidence="1">
    <location>
        <begin position="140"/>
        <end position="161"/>
    </location>
</feature>
<evidence type="ECO:0000313" key="4">
    <source>
        <dbReference type="Proteomes" id="UP000435877"/>
    </source>
</evidence>
<dbReference type="OrthoDB" id="9812539at2"/>
<evidence type="ECO:0008006" key="6">
    <source>
        <dbReference type="Google" id="ProtNLM"/>
    </source>
</evidence>
<dbReference type="EMBL" id="CACSIK010000001">
    <property type="protein sequence ID" value="CAA0093171.1"/>
    <property type="molecule type" value="Genomic_DNA"/>
</dbReference>
<sequence length="163" mass="17725">MNELIFTILIGIGATAGMDLWSLLRKQMFNIPPTNWGMVGRWIAYMKYGQFHHTNIAASDPFRGEQLIGWTAHYAIGIAYATLLVITGGTEWIHNPSIGPALTVGIATVVAPFFILQPGMGAGFAACRTPKPNSVRLQSVINHAVFGFGLFLSALIIKCTFSQ</sequence>
<dbReference type="InterPro" id="IPR021329">
    <property type="entry name" value="DUF2938"/>
</dbReference>
<reference evidence="4 5" key="1">
    <citation type="submission" date="2019-11" db="EMBL/GenBank/DDBJ databases">
        <authorList>
            <person name="Holert J."/>
        </authorList>
    </citation>
    <scope>NUCLEOTIDE SEQUENCE [LARGE SCALE GENOMIC DNA]</scope>
    <source>
        <strain evidence="3">BC3_2A</strain>
        <strain evidence="2">SB11_1A</strain>
    </source>
</reference>
<dbReference type="Proteomes" id="UP000439591">
    <property type="component" value="Unassembled WGS sequence"/>
</dbReference>
<protein>
    <recommendedName>
        <fullName evidence="6">DUF2938 domain-containing protein</fullName>
    </recommendedName>
</protein>
<evidence type="ECO:0000313" key="5">
    <source>
        <dbReference type="Proteomes" id="UP000439591"/>
    </source>
</evidence>
<name>A0A5S9NRL5_9GAMM</name>
<feature type="transmembrane region" description="Helical" evidence="1">
    <location>
        <begin position="67"/>
        <end position="86"/>
    </location>
</feature>
<evidence type="ECO:0000313" key="3">
    <source>
        <dbReference type="EMBL" id="CAA0110966.1"/>
    </source>
</evidence>
<evidence type="ECO:0000256" key="1">
    <source>
        <dbReference type="SAM" id="Phobius"/>
    </source>
</evidence>
<keyword evidence="1" id="KW-0812">Transmembrane</keyword>
<feature type="transmembrane region" description="Helical" evidence="1">
    <location>
        <begin position="98"/>
        <end position="120"/>
    </location>
</feature>
<evidence type="ECO:0000313" key="2">
    <source>
        <dbReference type="EMBL" id="CAA0093171.1"/>
    </source>
</evidence>
<gene>
    <name evidence="2" type="ORF">IHBHHGIJ_02427</name>
    <name evidence="3" type="ORF">KFEGEMFD_02614</name>
</gene>
<dbReference type="EMBL" id="CACSIM010000004">
    <property type="protein sequence ID" value="CAA0110966.1"/>
    <property type="molecule type" value="Genomic_DNA"/>
</dbReference>
<keyword evidence="4" id="KW-1185">Reference proteome</keyword>
<proteinExistence type="predicted"/>
<accession>A0A5S9NRL5</accession>
<dbReference type="Proteomes" id="UP000435877">
    <property type="component" value="Unassembled WGS sequence"/>
</dbReference>
<organism evidence="2 4">
    <name type="scientific">Zhongshania aliphaticivorans</name>
    <dbReference type="NCBI Taxonomy" id="1470434"/>
    <lineage>
        <taxon>Bacteria</taxon>
        <taxon>Pseudomonadati</taxon>
        <taxon>Pseudomonadota</taxon>
        <taxon>Gammaproteobacteria</taxon>
        <taxon>Cellvibrionales</taxon>
        <taxon>Spongiibacteraceae</taxon>
        <taxon>Zhongshania</taxon>
    </lineage>
</organism>
<dbReference type="RefSeq" id="WP_159268968.1">
    <property type="nucleotide sequence ID" value="NZ_CACSIK010000001.1"/>
</dbReference>